<dbReference type="AlphaFoldDB" id="A0A9J7KGN3"/>
<dbReference type="PANTHER" id="PTHR16165:SF5">
    <property type="entry name" value="NXPE FAMILY MEMBER 3"/>
    <property type="match status" value="1"/>
</dbReference>
<dbReference type="OMA" id="EVHQNAE"/>
<dbReference type="InterPro" id="IPR014756">
    <property type="entry name" value="Ig_E-set"/>
</dbReference>
<dbReference type="RefSeq" id="XP_035659198.1">
    <property type="nucleotide sequence ID" value="XM_035803305.1"/>
</dbReference>
<reference evidence="4" key="2">
    <citation type="submission" date="2025-08" db="UniProtKB">
        <authorList>
            <consortium name="RefSeq"/>
        </authorList>
    </citation>
    <scope>IDENTIFICATION</scope>
    <source>
        <strain evidence="4">S238N-H82</strain>
        <tissue evidence="4">Testes</tissue>
    </source>
</reference>
<evidence type="ECO:0000259" key="2">
    <source>
        <dbReference type="Pfam" id="PF24536"/>
    </source>
</evidence>
<reference evidence="3" key="1">
    <citation type="journal article" date="2020" name="Nat. Ecol. Evol.">
        <title>Deeply conserved synteny resolves early events in vertebrate evolution.</title>
        <authorList>
            <person name="Simakov O."/>
            <person name="Marletaz F."/>
            <person name="Yue J.X."/>
            <person name="O'Connell B."/>
            <person name="Jenkins J."/>
            <person name="Brandt A."/>
            <person name="Calef R."/>
            <person name="Tung C.H."/>
            <person name="Huang T.K."/>
            <person name="Schmutz J."/>
            <person name="Satoh N."/>
            <person name="Yu J.K."/>
            <person name="Putnam N.H."/>
            <person name="Green R.E."/>
            <person name="Rokhsar D.S."/>
        </authorList>
    </citation>
    <scope>NUCLEOTIDE SEQUENCE [LARGE SCALE GENOMIC DNA]</scope>
    <source>
        <strain evidence="3">S238N-H82</strain>
    </source>
</reference>
<dbReference type="Gene3D" id="2.60.40.10">
    <property type="entry name" value="Immunoglobulins"/>
    <property type="match status" value="1"/>
</dbReference>
<dbReference type="InterPro" id="IPR057106">
    <property type="entry name" value="NXPE4_C"/>
</dbReference>
<proteinExistence type="inferred from homology"/>
<evidence type="ECO:0000256" key="1">
    <source>
        <dbReference type="ARBA" id="ARBA00005431"/>
    </source>
</evidence>
<gene>
    <name evidence="4" type="primary">LOC118404255</name>
</gene>
<keyword evidence="3" id="KW-1185">Reference proteome</keyword>
<dbReference type="KEGG" id="bfo:118404255"/>
<comment type="similarity">
    <text evidence="1">Belongs to the NXPE family.</text>
</comment>
<dbReference type="SUPFAM" id="SSF81296">
    <property type="entry name" value="E set domains"/>
    <property type="match status" value="1"/>
</dbReference>
<feature type="domain" description="NXPE C-terminal" evidence="2">
    <location>
        <begin position="338"/>
        <end position="560"/>
    </location>
</feature>
<sequence>MKTKLKFVVTVAMGTSVFLFFALANKQSWQLRSYQPSRAPAPLSRNIFPNGSGDKTTPDEEGARLSRLLQEFTGSYLDIPADNETATSADFTEFQILHPGSVYRVGDILSVLIRAKDMRNREKTYGGDFFRAKIYTERTKSSAPGRVRDFGNGTYGVTFRLLWEGDVTVSVRMVHSSSAVRVIKRVAEGFPFNRSWYQRRYITGNKSSTGWCSLNPNDLQIPEGGGICDFSDSYAGVEWYCQRPEGVACKQSVFHRHNGYLKEHTDLGLTEEEMRYFKFMHRRNGRGLEAIKAEIQSKNSTIQVAGNSSGADEEEQLPSCRPGLPVPVPSGYYRNGRWVSRVCATTRLSPLEYKKCLQNKILDFLGDSTVRQWAEFLAKLLNMENIPVPYFTSATAGPVHYLETEWNITTRYQSHGTPLKTYTWTNATVLSNLARIIDSIPGGPDRVVVVTLGLHFSNHPLSVFIRRVRAVRAAILRLRSREPETIVVIKPPNTTGASFNHLDEWPLFQIYLVLKEMFSGLPVVLVDTWEMTDCQFHEDNVHPTNDVISEEVSYMLSYVCV</sequence>
<dbReference type="PANTHER" id="PTHR16165">
    <property type="entry name" value="NXPE FAMILY MEMBER"/>
    <property type="match status" value="1"/>
</dbReference>
<protein>
    <submittedName>
        <fullName evidence="4">NXPE family member 3-like</fullName>
    </submittedName>
</protein>
<dbReference type="InterPro" id="IPR013783">
    <property type="entry name" value="Ig-like_fold"/>
</dbReference>
<accession>A0A9J7KGN3</accession>
<dbReference type="GeneID" id="118404255"/>
<dbReference type="InterPro" id="IPR026845">
    <property type="entry name" value="NXPH/NXPE"/>
</dbReference>
<evidence type="ECO:0000313" key="3">
    <source>
        <dbReference type="Proteomes" id="UP000001554"/>
    </source>
</evidence>
<organism evidence="3 4">
    <name type="scientific">Branchiostoma floridae</name>
    <name type="common">Florida lancelet</name>
    <name type="synonym">Amphioxus</name>
    <dbReference type="NCBI Taxonomy" id="7739"/>
    <lineage>
        <taxon>Eukaryota</taxon>
        <taxon>Metazoa</taxon>
        <taxon>Chordata</taxon>
        <taxon>Cephalochordata</taxon>
        <taxon>Leptocardii</taxon>
        <taxon>Amphioxiformes</taxon>
        <taxon>Branchiostomatidae</taxon>
        <taxon>Branchiostoma</taxon>
    </lineage>
</organism>
<evidence type="ECO:0000313" key="4">
    <source>
        <dbReference type="RefSeq" id="XP_035659198.1"/>
    </source>
</evidence>
<dbReference type="Pfam" id="PF24536">
    <property type="entry name" value="NXPE4_C"/>
    <property type="match status" value="1"/>
</dbReference>
<dbReference type="Pfam" id="PF06312">
    <property type="entry name" value="Neurexophilin"/>
    <property type="match status" value="1"/>
</dbReference>
<dbReference type="Proteomes" id="UP000001554">
    <property type="component" value="Chromosome 17"/>
</dbReference>
<dbReference type="OrthoDB" id="5950832at2759"/>
<name>A0A9J7KGN3_BRAFL</name>